<feature type="compositionally biased region" description="Polar residues" evidence="1">
    <location>
        <begin position="29"/>
        <end position="43"/>
    </location>
</feature>
<dbReference type="Proteomes" id="UP000193986">
    <property type="component" value="Unassembled WGS sequence"/>
</dbReference>
<keyword evidence="3" id="KW-1185">Reference proteome</keyword>
<evidence type="ECO:0000313" key="3">
    <source>
        <dbReference type="Proteomes" id="UP000193986"/>
    </source>
</evidence>
<feature type="compositionally biased region" description="Polar residues" evidence="1">
    <location>
        <begin position="225"/>
        <end position="234"/>
    </location>
</feature>
<comment type="caution">
    <text evidence="2">The sequence shown here is derived from an EMBL/GenBank/DDBJ whole genome shotgun (WGS) entry which is preliminary data.</text>
</comment>
<evidence type="ECO:0000313" key="2">
    <source>
        <dbReference type="EMBL" id="ORY25192.1"/>
    </source>
</evidence>
<feature type="compositionally biased region" description="Polar residues" evidence="1">
    <location>
        <begin position="181"/>
        <end position="200"/>
    </location>
</feature>
<feature type="region of interest" description="Disordered" evidence="1">
    <location>
        <begin position="1"/>
        <end position="234"/>
    </location>
</feature>
<organism evidence="2 3">
    <name type="scientific">Naematelia encephala</name>
    <dbReference type="NCBI Taxonomy" id="71784"/>
    <lineage>
        <taxon>Eukaryota</taxon>
        <taxon>Fungi</taxon>
        <taxon>Dikarya</taxon>
        <taxon>Basidiomycota</taxon>
        <taxon>Agaricomycotina</taxon>
        <taxon>Tremellomycetes</taxon>
        <taxon>Tremellales</taxon>
        <taxon>Naemateliaceae</taxon>
        <taxon>Naematelia</taxon>
    </lineage>
</organism>
<feature type="region of interest" description="Disordered" evidence="1">
    <location>
        <begin position="362"/>
        <end position="382"/>
    </location>
</feature>
<protein>
    <submittedName>
        <fullName evidence="2">Uncharacterized protein</fullName>
    </submittedName>
</protein>
<accession>A0A1Y2ARN7</accession>
<proteinExistence type="predicted"/>
<dbReference type="InParanoid" id="A0A1Y2ARN7"/>
<name>A0A1Y2ARN7_9TREE</name>
<reference evidence="2 3" key="1">
    <citation type="submission" date="2016-07" db="EMBL/GenBank/DDBJ databases">
        <title>Pervasive Adenine N6-methylation of Active Genes in Fungi.</title>
        <authorList>
            <consortium name="DOE Joint Genome Institute"/>
            <person name="Mondo S.J."/>
            <person name="Dannebaum R.O."/>
            <person name="Kuo R.C."/>
            <person name="Labutti K."/>
            <person name="Haridas S."/>
            <person name="Kuo A."/>
            <person name="Salamov A."/>
            <person name="Ahrendt S.R."/>
            <person name="Lipzen A."/>
            <person name="Sullivan W."/>
            <person name="Andreopoulos W.B."/>
            <person name="Clum A."/>
            <person name="Lindquist E."/>
            <person name="Daum C."/>
            <person name="Ramamoorthy G.K."/>
            <person name="Gryganskyi A."/>
            <person name="Culley D."/>
            <person name="Magnuson J.K."/>
            <person name="James T.Y."/>
            <person name="O'Malley M.A."/>
            <person name="Stajich J.E."/>
            <person name="Spatafora J.W."/>
            <person name="Visel A."/>
            <person name="Grigoriev I.V."/>
        </authorList>
    </citation>
    <scope>NUCLEOTIDE SEQUENCE [LARGE SCALE GENOMIC DNA]</scope>
    <source>
        <strain evidence="2 3">68-887.2</strain>
    </source>
</reference>
<evidence type="ECO:0000256" key="1">
    <source>
        <dbReference type="SAM" id="MobiDB-lite"/>
    </source>
</evidence>
<gene>
    <name evidence="2" type="ORF">BCR39DRAFT_590304</name>
</gene>
<dbReference type="AlphaFoldDB" id="A0A1Y2ARN7"/>
<feature type="compositionally biased region" description="Acidic residues" evidence="1">
    <location>
        <begin position="257"/>
        <end position="272"/>
    </location>
</feature>
<feature type="compositionally biased region" description="Basic and acidic residues" evidence="1">
    <location>
        <begin position="273"/>
        <end position="283"/>
    </location>
</feature>
<feature type="region of interest" description="Disordered" evidence="1">
    <location>
        <begin position="251"/>
        <end position="283"/>
    </location>
</feature>
<dbReference type="EMBL" id="MCFC01000060">
    <property type="protein sequence ID" value="ORY25192.1"/>
    <property type="molecule type" value="Genomic_DNA"/>
</dbReference>
<feature type="compositionally biased region" description="Low complexity" evidence="1">
    <location>
        <begin position="96"/>
        <end position="132"/>
    </location>
</feature>
<dbReference type="OrthoDB" id="2563764at2759"/>
<sequence length="414" mass="44341">MTTANAAPPALRVNTSLELPRIGLERAESQPSLSHSASTTVSEEPTPSLGSLLSPLDSDSSRDSQAGKKTLNKFRSMTNLRNKDKKDVKAGKDFGSFVKSAKSPSASSASTAAPVRPVPRRSGSSFSSFIRKLTGRAASPPRSKPQNQTSTLRAPEKPLLAQINTQVAHAPQVYSAPISHNAPNPNPNFAQMPQSASGRISTYVPPSPRRETDPLYIPLPPSPTLSPVDSTTTLAPPLAVNSVRRTKPTGMLSLEGFDLEEEDDDGEDEEVEENLRSVEGESDHKVRQHTLVGVPSGGGGSPARASDGGILLTPTSDSEITGRSPTSQANLLRKESRFRKSMMGLSDHVGIRPVPRMPMPPPTSHEAYEAQQRRAAANRRSCAPTMHSAASVMRELTEIKDKSEADVAETFFLS</sequence>
<feature type="compositionally biased region" description="Basic and acidic residues" evidence="1">
    <location>
        <begin position="81"/>
        <end position="92"/>
    </location>
</feature>
<feature type="compositionally biased region" description="Low complexity" evidence="1">
    <location>
        <begin position="45"/>
        <end position="58"/>
    </location>
</feature>